<dbReference type="Pfam" id="PF03781">
    <property type="entry name" value="FGE-sulfatase"/>
    <property type="match status" value="1"/>
</dbReference>
<proteinExistence type="predicted"/>
<evidence type="ECO:0000313" key="3">
    <source>
        <dbReference type="EMBL" id="QIH77131.1"/>
    </source>
</evidence>
<reference evidence="2" key="1">
    <citation type="journal article" date="2019" name="J. Antimicrob. Chemother.">
        <title>Macrococcus canis contains recombinogenic methicillin resistance elements and the mecB plasmid found in Staphylococcus aureus.</title>
        <authorList>
            <person name="Chanchaithong P."/>
            <person name="Perreten V."/>
            <person name="Schwendener S."/>
        </authorList>
    </citation>
    <scope>NUCLEOTIDE SEQUENCE</scope>
    <source>
        <strain evidence="2">Epi0076A</strain>
    </source>
</reference>
<organism evidence="2">
    <name type="scientific">Macrococcoides canis</name>
    <dbReference type="NCBI Taxonomy" id="1855823"/>
    <lineage>
        <taxon>Bacteria</taxon>
        <taxon>Bacillati</taxon>
        <taxon>Bacillota</taxon>
        <taxon>Bacilli</taxon>
        <taxon>Bacillales</taxon>
        <taxon>Staphylococcaceae</taxon>
        <taxon>Macrococcoides</taxon>
    </lineage>
</organism>
<dbReference type="InterPro" id="IPR005532">
    <property type="entry name" value="SUMF_dom"/>
</dbReference>
<sequence>MNWIRINGSSFYMGSKYIEGCSSDYETPQANVEVGSFWITETTITNAQFKHFVEETGYITTAERLGFSYVFFGQLDKEKLSEYQNVLGTNWWISVPGTSWKHPYGPSSTITNYLDHPVVHVSIEDALVYCEWIGGTLPSEAQWEYAARGGTTTRFPWGDELTENGIYHANTWQGEFPHYNSERDGYFGTAPVHSYPPNNFGIYQMIGNVWEWCRNERYTLLEDFNGNNFSIKKDDLKGEYAIRGGSFLCHESYCNRYRVAARNGAHFQSTSSNLGFRCIKY</sequence>
<evidence type="ECO:0000313" key="2">
    <source>
        <dbReference type="EMBL" id="QAX90280.1"/>
    </source>
</evidence>
<dbReference type="InterPro" id="IPR051043">
    <property type="entry name" value="Sulfatase_Mod_Factor_Kinase"/>
</dbReference>
<accession>A0A4Y5F749</accession>
<gene>
    <name evidence="3" type="ORF">GTN30_00420</name>
</gene>
<dbReference type="Proteomes" id="UP000501122">
    <property type="component" value="Chromosome"/>
</dbReference>
<dbReference type="InterPro" id="IPR016187">
    <property type="entry name" value="CTDL_fold"/>
</dbReference>
<evidence type="ECO:0000259" key="1">
    <source>
        <dbReference type="Pfam" id="PF03781"/>
    </source>
</evidence>
<name>A0A4Y5F749_9STAP</name>
<dbReference type="InterPro" id="IPR042095">
    <property type="entry name" value="SUMF_sf"/>
</dbReference>
<reference evidence="3" key="2">
    <citation type="journal article" date="2020" name="Antimicrob. Agents Chemother.">
        <title>The novel macrolide resistance genes mef(D), msr(F) and msr(H) are present on resistance islands in Macrococcus canis, Macrococcus caseolyticus and Staphylococcus aureus.</title>
        <authorList>
            <person name="Schwendener S."/>
            <person name="Dona V."/>
            <person name="Perreten V."/>
        </authorList>
    </citation>
    <scope>NUCLEOTIDE SEQUENCE</scope>
    <source>
        <strain evidence="3">Epi0076A</strain>
    </source>
</reference>
<dbReference type="AlphaFoldDB" id="A0A4Y5F749"/>
<dbReference type="Gene3D" id="3.90.1580.10">
    <property type="entry name" value="paralog of FGE (formylglycine-generating enzyme)"/>
    <property type="match status" value="1"/>
</dbReference>
<dbReference type="PANTHER" id="PTHR23150">
    <property type="entry name" value="SULFATASE MODIFYING FACTOR 1, 2"/>
    <property type="match status" value="1"/>
</dbReference>
<protein>
    <submittedName>
        <fullName evidence="2">Formylglycine-generating enzyme family protein</fullName>
    </submittedName>
    <submittedName>
        <fullName evidence="3">SUMF1/EgtB/PvdO family nonheme iron enzyme</fullName>
    </submittedName>
</protein>
<dbReference type="RefSeq" id="WP_164952807.1">
    <property type="nucleotide sequence ID" value="NZ_CP047363.1"/>
</dbReference>
<dbReference type="EMBL" id="CP047363">
    <property type="protein sequence ID" value="QIH77131.1"/>
    <property type="molecule type" value="Genomic_DNA"/>
</dbReference>
<feature type="domain" description="Sulfatase-modifying factor enzyme-like" evidence="1">
    <location>
        <begin position="3"/>
        <end position="280"/>
    </location>
</feature>
<dbReference type="GO" id="GO:0120147">
    <property type="term" value="F:formylglycine-generating oxidase activity"/>
    <property type="evidence" value="ECO:0007669"/>
    <property type="project" value="TreeGrafter"/>
</dbReference>
<dbReference type="PANTHER" id="PTHR23150:SF19">
    <property type="entry name" value="FORMYLGLYCINE-GENERATING ENZYME"/>
    <property type="match status" value="1"/>
</dbReference>
<dbReference type="SUPFAM" id="SSF56436">
    <property type="entry name" value="C-type lectin-like"/>
    <property type="match status" value="1"/>
</dbReference>
<dbReference type="EMBL" id="MF477835">
    <property type="protein sequence ID" value="QAX90280.1"/>
    <property type="molecule type" value="Genomic_DNA"/>
</dbReference>